<dbReference type="PANTHER" id="PTHR43798:SF33">
    <property type="entry name" value="HYDROLASE, PUTATIVE (AFU_ORTHOLOGUE AFUA_2G14860)-RELATED"/>
    <property type="match status" value="1"/>
</dbReference>
<dbReference type="EMBL" id="LAQL01000003">
    <property type="protein sequence ID" value="KLN61727.1"/>
    <property type="molecule type" value="Genomic_DNA"/>
</dbReference>
<accession>A0A0H2MLW3</accession>
<sequence length="253" mass="27375">MSGMLNYHRYGTGPTFVMQHGFLGGGGYFAPQMAALGHSFDIIAPDLPGFAGSNTQDAVNSIKAHSIAQLRLLDQLGIDKFNLLGHSMGGMVALQTALDYPDRVEKLVLYATNSSGNLPGRFETFDETAKKVESGDVNSISKYVTATWFTDYEKAPMFPFCLSAGTGATTEAVIGALNALKEWDVSKRLHELDIPILVISGDKDRSYAVDGLVQLTNTLKNAELCLLPNGAHCVHLEQADLFNATIAKFLLTR</sequence>
<protein>
    <recommendedName>
        <fullName evidence="1">AB hydrolase-1 domain-containing protein</fullName>
    </recommendedName>
</protein>
<dbReference type="Gene3D" id="3.40.50.1820">
    <property type="entry name" value="alpha/beta hydrolase"/>
    <property type="match status" value="1"/>
</dbReference>
<dbReference type="Pfam" id="PF00561">
    <property type="entry name" value="Abhydrolase_1"/>
    <property type="match status" value="1"/>
</dbReference>
<gene>
    <name evidence="2" type="ORF">WH96_05310</name>
</gene>
<evidence type="ECO:0000259" key="1">
    <source>
        <dbReference type="Pfam" id="PF00561"/>
    </source>
</evidence>
<dbReference type="GO" id="GO:0016020">
    <property type="term" value="C:membrane"/>
    <property type="evidence" value="ECO:0007669"/>
    <property type="project" value="TreeGrafter"/>
</dbReference>
<reference evidence="2 3" key="1">
    <citation type="submission" date="2015-03" db="EMBL/GenBank/DDBJ databases">
        <title>Genome Sequence of Kiloniella spongiae MEBiC09566, isolated from a marine sponge.</title>
        <authorList>
            <person name="Shao Z."/>
            <person name="Wang L."/>
            <person name="Li X."/>
        </authorList>
    </citation>
    <scope>NUCLEOTIDE SEQUENCE [LARGE SCALE GENOMIC DNA]</scope>
    <source>
        <strain evidence="2 3">MEBiC09566</strain>
    </source>
</reference>
<evidence type="ECO:0000313" key="2">
    <source>
        <dbReference type="EMBL" id="KLN61727.1"/>
    </source>
</evidence>
<dbReference type="AlphaFoldDB" id="A0A0H2MLW3"/>
<dbReference type="InterPro" id="IPR000073">
    <property type="entry name" value="AB_hydrolase_1"/>
</dbReference>
<dbReference type="InterPro" id="IPR029058">
    <property type="entry name" value="AB_hydrolase_fold"/>
</dbReference>
<keyword evidence="3" id="KW-1185">Reference proteome</keyword>
<dbReference type="STRING" id="1489064.WH96_05310"/>
<dbReference type="Proteomes" id="UP000035444">
    <property type="component" value="Unassembled WGS sequence"/>
</dbReference>
<evidence type="ECO:0000313" key="3">
    <source>
        <dbReference type="Proteomes" id="UP000035444"/>
    </source>
</evidence>
<dbReference type="OrthoDB" id="9804723at2"/>
<name>A0A0H2MLW3_9PROT</name>
<dbReference type="PATRIC" id="fig|1489064.4.peg.2273"/>
<dbReference type="PANTHER" id="PTHR43798">
    <property type="entry name" value="MONOACYLGLYCEROL LIPASE"/>
    <property type="match status" value="1"/>
</dbReference>
<dbReference type="SUPFAM" id="SSF53474">
    <property type="entry name" value="alpha/beta-Hydrolases"/>
    <property type="match status" value="1"/>
</dbReference>
<dbReference type="InterPro" id="IPR050266">
    <property type="entry name" value="AB_hydrolase_sf"/>
</dbReference>
<proteinExistence type="predicted"/>
<feature type="domain" description="AB hydrolase-1" evidence="1">
    <location>
        <begin position="14"/>
        <end position="237"/>
    </location>
</feature>
<dbReference type="PRINTS" id="PR00111">
    <property type="entry name" value="ABHYDROLASE"/>
</dbReference>
<comment type="caution">
    <text evidence="2">The sequence shown here is derived from an EMBL/GenBank/DDBJ whole genome shotgun (WGS) entry which is preliminary data.</text>
</comment>
<organism evidence="2 3">
    <name type="scientific">Kiloniella spongiae</name>
    <dbReference type="NCBI Taxonomy" id="1489064"/>
    <lineage>
        <taxon>Bacteria</taxon>
        <taxon>Pseudomonadati</taxon>
        <taxon>Pseudomonadota</taxon>
        <taxon>Alphaproteobacteria</taxon>
        <taxon>Rhodospirillales</taxon>
        <taxon>Kiloniellaceae</taxon>
        <taxon>Kiloniella</taxon>
    </lineage>
</organism>